<keyword evidence="1" id="KW-0472">Membrane</keyword>
<keyword evidence="1" id="KW-0812">Transmembrane</keyword>
<dbReference type="EMBL" id="BAAAZW010000014">
    <property type="protein sequence ID" value="GAA3970375.1"/>
    <property type="molecule type" value="Genomic_DNA"/>
</dbReference>
<dbReference type="Proteomes" id="UP001418444">
    <property type="component" value="Unassembled WGS sequence"/>
</dbReference>
<gene>
    <name evidence="2" type="ORF">GCM10022231_34790</name>
</gene>
<proteinExistence type="predicted"/>
<organism evidence="2 3">
    <name type="scientific">Gordonia caeni</name>
    <dbReference type="NCBI Taxonomy" id="1007097"/>
    <lineage>
        <taxon>Bacteria</taxon>
        <taxon>Bacillati</taxon>
        <taxon>Actinomycetota</taxon>
        <taxon>Actinomycetes</taxon>
        <taxon>Mycobacteriales</taxon>
        <taxon>Gordoniaceae</taxon>
        <taxon>Gordonia</taxon>
    </lineage>
</organism>
<name>A0ABP7PS70_9ACTN</name>
<keyword evidence="3" id="KW-1185">Reference proteome</keyword>
<accession>A0ABP7PS70</accession>
<sequence length="118" mass="12264">MNDADKPTRYYDAPLVRKISTVAVILGIASVLLCWIPIIAPFAGLIAIILGFIGREKVVRVGKTDYLGASHLAIVTGVIGLIIGVVFLALSFGFGPGTASDPEKDDGLSAPAVVLSVD</sequence>
<comment type="caution">
    <text evidence="2">The sequence shown here is derived from an EMBL/GenBank/DDBJ whole genome shotgun (WGS) entry which is preliminary data.</text>
</comment>
<evidence type="ECO:0000313" key="3">
    <source>
        <dbReference type="Proteomes" id="UP001418444"/>
    </source>
</evidence>
<dbReference type="RefSeq" id="WP_344785892.1">
    <property type="nucleotide sequence ID" value="NZ_BAAAZW010000014.1"/>
</dbReference>
<evidence type="ECO:0008006" key="4">
    <source>
        <dbReference type="Google" id="ProtNLM"/>
    </source>
</evidence>
<evidence type="ECO:0000313" key="2">
    <source>
        <dbReference type="EMBL" id="GAA3970375.1"/>
    </source>
</evidence>
<feature type="transmembrane region" description="Helical" evidence="1">
    <location>
        <begin position="73"/>
        <end position="94"/>
    </location>
</feature>
<evidence type="ECO:0000256" key="1">
    <source>
        <dbReference type="SAM" id="Phobius"/>
    </source>
</evidence>
<feature type="transmembrane region" description="Helical" evidence="1">
    <location>
        <begin position="20"/>
        <end position="53"/>
    </location>
</feature>
<keyword evidence="1" id="KW-1133">Transmembrane helix</keyword>
<protein>
    <recommendedName>
        <fullName evidence="4">DUF4190 domain-containing protein</fullName>
    </recommendedName>
</protein>
<reference evidence="3" key="1">
    <citation type="journal article" date="2019" name="Int. J. Syst. Evol. Microbiol.">
        <title>The Global Catalogue of Microorganisms (GCM) 10K type strain sequencing project: providing services to taxonomists for standard genome sequencing and annotation.</title>
        <authorList>
            <consortium name="The Broad Institute Genomics Platform"/>
            <consortium name="The Broad Institute Genome Sequencing Center for Infectious Disease"/>
            <person name="Wu L."/>
            <person name="Ma J."/>
        </authorList>
    </citation>
    <scope>NUCLEOTIDE SEQUENCE [LARGE SCALE GENOMIC DNA]</scope>
    <source>
        <strain evidence="3">JCM 16923</strain>
    </source>
</reference>